<dbReference type="Pfam" id="PF05825">
    <property type="entry name" value="PSP94"/>
    <property type="match status" value="1"/>
</dbReference>
<keyword evidence="4" id="KW-1015">Disulfide bond</keyword>
<dbReference type="PANTHER" id="PTHR10500">
    <property type="entry name" value="BETA-MICROSEMINOPROTEIN"/>
    <property type="match status" value="1"/>
</dbReference>
<feature type="transmembrane region" description="Helical" evidence="5">
    <location>
        <begin position="97"/>
        <end position="121"/>
    </location>
</feature>
<dbReference type="InterPro" id="IPR036388">
    <property type="entry name" value="WH-like_DNA-bd_sf"/>
</dbReference>
<keyword evidence="5" id="KW-0472">Membrane</keyword>
<proteinExistence type="inferred from homology"/>
<dbReference type="InterPro" id="IPR057667">
    <property type="entry name" value="HTH_SB"/>
</dbReference>
<dbReference type="SUPFAM" id="SSF46689">
    <property type="entry name" value="Homeodomain-like"/>
    <property type="match status" value="1"/>
</dbReference>
<evidence type="ECO:0000256" key="5">
    <source>
        <dbReference type="SAM" id="Phobius"/>
    </source>
</evidence>
<comment type="subcellular location">
    <subcellularLocation>
        <location evidence="1">Secreted</location>
    </subcellularLocation>
</comment>
<evidence type="ECO:0000256" key="4">
    <source>
        <dbReference type="ARBA" id="ARBA00023157"/>
    </source>
</evidence>
<feature type="transmembrane region" description="Helical" evidence="5">
    <location>
        <begin position="168"/>
        <end position="191"/>
    </location>
</feature>
<comment type="similarity">
    <text evidence="2">Belongs to the beta-microseminoprotein family.</text>
</comment>
<dbReference type="InterPro" id="IPR009057">
    <property type="entry name" value="Homeodomain-like_sf"/>
</dbReference>
<keyword evidence="8" id="KW-1185">Reference proteome</keyword>
<dbReference type="Gene3D" id="2.20.25.590">
    <property type="match status" value="1"/>
</dbReference>
<dbReference type="Gene3D" id="2.10.70.10">
    <property type="entry name" value="Complement Module, domain 1"/>
    <property type="match status" value="2"/>
</dbReference>
<evidence type="ECO:0000256" key="1">
    <source>
        <dbReference type="ARBA" id="ARBA00004613"/>
    </source>
</evidence>
<evidence type="ECO:0000313" key="8">
    <source>
        <dbReference type="Proteomes" id="UP001176940"/>
    </source>
</evidence>
<gene>
    <name evidence="7" type="ORF">RIMI_LOCUS16950490</name>
</gene>
<dbReference type="Proteomes" id="UP001176940">
    <property type="component" value="Unassembled WGS sequence"/>
</dbReference>
<sequence>MFSIKRHLCTPSNSLTPNSTMVKTKELSKDTRNKIVALHQAGKTESAIANQLGVKKSTVGAIIRKWKTYKTTDNLPRSGAPRKIPPRGVRMITRTKFSLTIALFGAGIFVGVCHAACLLIPNESLSDGNPGGCNYDGKLHEYGSSWRTKDCLEYRFTIDAAYAASIKFSLTIALFGAGIFVGVCHAACLLIPNESLSDGNPGGCNYDGKLHEYGSSWRTKDCLECKCDDDGNIHCCHSIGTPVGYDRVKCKEVFYKEACVYIVVRKDNPKRSCKHALVG</sequence>
<protein>
    <recommendedName>
        <fullName evidence="6">Sleeping Beauty transposase HTH domain-containing protein</fullName>
    </recommendedName>
</protein>
<dbReference type="Pfam" id="PF25787">
    <property type="entry name" value="HTH_SB"/>
    <property type="match status" value="1"/>
</dbReference>
<evidence type="ECO:0000313" key="7">
    <source>
        <dbReference type="EMBL" id="CAJ0959701.1"/>
    </source>
</evidence>
<dbReference type="InterPro" id="IPR008735">
    <property type="entry name" value="PSP94"/>
</dbReference>
<comment type="caution">
    <text evidence="7">The sequence shown here is derived from an EMBL/GenBank/DDBJ whole genome shotgun (WGS) entry which is preliminary data.</text>
</comment>
<keyword evidence="5" id="KW-1133">Transmembrane helix</keyword>
<name>A0ABN9M5R8_9NEOB</name>
<evidence type="ECO:0000259" key="6">
    <source>
        <dbReference type="Pfam" id="PF25787"/>
    </source>
</evidence>
<feature type="domain" description="Sleeping Beauty transposase HTH" evidence="6">
    <location>
        <begin position="21"/>
        <end position="72"/>
    </location>
</feature>
<evidence type="ECO:0000256" key="3">
    <source>
        <dbReference type="ARBA" id="ARBA00022525"/>
    </source>
</evidence>
<dbReference type="EMBL" id="CAUEEQ010048359">
    <property type="protein sequence ID" value="CAJ0959701.1"/>
    <property type="molecule type" value="Genomic_DNA"/>
</dbReference>
<accession>A0ABN9M5R8</accession>
<evidence type="ECO:0000256" key="2">
    <source>
        <dbReference type="ARBA" id="ARBA00010352"/>
    </source>
</evidence>
<organism evidence="7 8">
    <name type="scientific">Ranitomeya imitator</name>
    <name type="common">mimic poison frog</name>
    <dbReference type="NCBI Taxonomy" id="111125"/>
    <lineage>
        <taxon>Eukaryota</taxon>
        <taxon>Metazoa</taxon>
        <taxon>Chordata</taxon>
        <taxon>Craniata</taxon>
        <taxon>Vertebrata</taxon>
        <taxon>Euteleostomi</taxon>
        <taxon>Amphibia</taxon>
        <taxon>Batrachia</taxon>
        <taxon>Anura</taxon>
        <taxon>Neobatrachia</taxon>
        <taxon>Hyloidea</taxon>
        <taxon>Dendrobatidae</taxon>
        <taxon>Dendrobatinae</taxon>
        <taxon>Ranitomeya</taxon>
    </lineage>
</organism>
<keyword evidence="3" id="KW-0964">Secreted</keyword>
<reference evidence="7" key="1">
    <citation type="submission" date="2023-07" db="EMBL/GenBank/DDBJ databases">
        <authorList>
            <person name="Stuckert A."/>
        </authorList>
    </citation>
    <scope>NUCLEOTIDE SEQUENCE</scope>
</reference>
<dbReference type="Gene3D" id="1.10.10.10">
    <property type="entry name" value="Winged helix-like DNA-binding domain superfamily/Winged helix DNA-binding domain"/>
    <property type="match status" value="1"/>
</dbReference>
<dbReference type="PANTHER" id="PTHR10500:SF7">
    <property type="entry name" value="BETA-MICROSEMINOPROTEIN"/>
    <property type="match status" value="1"/>
</dbReference>
<keyword evidence="5" id="KW-0812">Transmembrane</keyword>